<name>A0A1J0VT98_9NOCA</name>
<organism evidence="2 3">
    <name type="scientific">Nocardia mangyaensis</name>
    <dbReference type="NCBI Taxonomy" id="2213200"/>
    <lineage>
        <taxon>Bacteria</taxon>
        <taxon>Bacillati</taxon>
        <taxon>Actinomycetota</taxon>
        <taxon>Actinomycetes</taxon>
        <taxon>Mycobacteriales</taxon>
        <taxon>Nocardiaceae</taxon>
        <taxon>Nocardia</taxon>
    </lineage>
</organism>
<dbReference type="Gene3D" id="3.10.450.50">
    <property type="match status" value="1"/>
</dbReference>
<proteinExistence type="predicted"/>
<dbReference type="EMBL" id="CP018082">
    <property type="protein sequence ID" value="APE35261.1"/>
    <property type="molecule type" value="Genomic_DNA"/>
</dbReference>
<dbReference type="AlphaFoldDB" id="A0A1J0VT98"/>
<evidence type="ECO:0000313" key="2">
    <source>
        <dbReference type="EMBL" id="APE35261.1"/>
    </source>
</evidence>
<feature type="domain" description="SnoaL-like" evidence="1">
    <location>
        <begin position="28"/>
        <end position="125"/>
    </location>
</feature>
<dbReference type="InterPro" id="IPR037401">
    <property type="entry name" value="SnoaL-like"/>
</dbReference>
<dbReference type="InterPro" id="IPR032710">
    <property type="entry name" value="NTF2-like_dom_sf"/>
</dbReference>
<evidence type="ECO:0000259" key="1">
    <source>
        <dbReference type="Pfam" id="PF12680"/>
    </source>
</evidence>
<dbReference type="KEGG" id="nsl:BOX37_16385"/>
<dbReference type="Proteomes" id="UP000183810">
    <property type="component" value="Chromosome"/>
</dbReference>
<gene>
    <name evidence="2" type="ORF">BOX37_16385</name>
</gene>
<sequence>MVGPTLNGVHQQHSNRGIHMHQNVIDTVSEMTAALERGDVDTVMSFYVDDAVVSFEPGSPVRGAEQLRAGFAAFAALKPHFRYDNGHEVMISGDIAVHIAPWTMNGTAADGTAIAESGLSVATLRHQVDDSWKIALDNPFGARLVP</sequence>
<protein>
    <recommendedName>
        <fullName evidence="1">SnoaL-like domain-containing protein</fullName>
    </recommendedName>
</protein>
<dbReference type="Pfam" id="PF12680">
    <property type="entry name" value="SnoaL_2"/>
    <property type="match status" value="1"/>
</dbReference>
<dbReference type="SUPFAM" id="SSF54427">
    <property type="entry name" value="NTF2-like"/>
    <property type="match status" value="1"/>
</dbReference>
<dbReference type="OrthoDB" id="674363at2"/>
<keyword evidence="3" id="KW-1185">Reference proteome</keyword>
<evidence type="ECO:0000313" key="3">
    <source>
        <dbReference type="Proteomes" id="UP000183810"/>
    </source>
</evidence>
<accession>A0A1J0VT98</accession>
<reference evidence="2" key="1">
    <citation type="submission" date="2016-11" db="EMBL/GenBank/DDBJ databases">
        <authorList>
            <person name="Jaros S."/>
            <person name="Januszkiewicz K."/>
            <person name="Wedrychowicz H."/>
        </authorList>
    </citation>
    <scope>NUCLEOTIDE SEQUENCE [LARGE SCALE GENOMIC DNA]</scope>
    <source>
        <strain evidence="2">Y48</strain>
    </source>
</reference>